<name>A0A543A9W8_9ACTN</name>
<keyword evidence="3" id="KW-1185">Reference proteome</keyword>
<proteinExistence type="predicted"/>
<reference evidence="2 3" key="1">
    <citation type="submission" date="2019-06" db="EMBL/GenBank/DDBJ databases">
        <title>Sequencing the genomes of 1000 actinobacteria strains.</title>
        <authorList>
            <person name="Klenk H.-P."/>
        </authorList>
    </citation>
    <scope>NUCLEOTIDE SEQUENCE [LARGE SCALE GENOMIC DNA]</scope>
    <source>
        <strain evidence="2 3">DSM 25218</strain>
    </source>
</reference>
<dbReference type="InterPro" id="IPR012347">
    <property type="entry name" value="Ferritin-like"/>
</dbReference>
<dbReference type="EMBL" id="VFOV01000001">
    <property type="protein sequence ID" value="TQL69339.1"/>
    <property type="molecule type" value="Genomic_DNA"/>
</dbReference>
<feature type="domain" description="DUF4439" evidence="1">
    <location>
        <begin position="16"/>
        <end position="147"/>
    </location>
</feature>
<dbReference type="RefSeq" id="WP_141781227.1">
    <property type="nucleotide sequence ID" value="NZ_VFOV01000001.1"/>
</dbReference>
<accession>A0A543A9W8</accession>
<dbReference type="AlphaFoldDB" id="A0A543A9W8"/>
<evidence type="ECO:0000259" key="1">
    <source>
        <dbReference type="Pfam" id="PF14530"/>
    </source>
</evidence>
<dbReference type="InterPro" id="IPR029447">
    <property type="entry name" value="DUF4439"/>
</dbReference>
<organism evidence="2 3">
    <name type="scientific">Nocardioides albertanoniae</name>
    <dbReference type="NCBI Taxonomy" id="1175486"/>
    <lineage>
        <taxon>Bacteria</taxon>
        <taxon>Bacillati</taxon>
        <taxon>Actinomycetota</taxon>
        <taxon>Actinomycetes</taxon>
        <taxon>Propionibacteriales</taxon>
        <taxon>Nocardioidaceae</taxon>
        <taxon>Nocardioides</taxon>
    </lineage>
</organism>
<dbReference type="InterPro" id="IPR009078">
    <property type="entry name" value="Ferritin-like_SF"/>
</dbReference>
<evidence type="ECO:0000313" key="3">
    <source>
        <dbReference type="Proteomes" id="UP000320209"/>
    </source>
</evidence>
<dbReference type="Gene3D" id="1.20.1260.10">
    <property type="match status" value="1"/>
</dbReference>
<sequence>MTGADAKTGDSAETEAVQAALAVEHSAIYVLGALGGRTSSSREPELAAALEAAYDAHVDAREALAAHVVAVGIEPVAPSAVYDLPPGIESAAGVRAAALRIERDAAATYLSLTPKASGRDRTLLVQLLCRAAARQLDLGAKPTAFPGT</sequence>
<protein>
    <submittedName>
        <fullName evidence="2">Uncharacterized protein DUF4439</fullName>
    </submittedName>
</protein>
<dbReference type="SUPFAM" id="SSF47240">
    <property type="entry name" value="Ferritin-like"/>
    <property type="match status" value="1"/>
</dbReference>
<dbReference type="Proteomes" id="UP000320209">
    <property type="component" value="Unassembled WGS sequence"/>
</dbReference>
<dbReference type="OrthoDB" id="5195580at2"/>
<gene>
    <name evidence="2" type="ORF">FB381_3244</name>
</gene>
<evidence type="ECO:0000313" key="2">
    <source>
        <dbReference type="EMBL" id="TQL69339.1"/>
    </source>
</evidence>
<comment type="caution">
    <text evidence="2">The sequence shown here is derived from an EMBL/GenBank/DDBJ whole genome shotgun (WGS) entry which is preliminary data.</text>
</comment>
<dbReference type="Pfam" id="PF14530">
    <property type="entry name" value="DUF4439"/>
    <property type="match status" value="1"/>
</dbReference>